<feature type="compositionally biased region" description="Basic and acidic residues" evidence="1">
    <location>
        <begin position="53"/>
        <end position="63"/>
    </location>
</feature>
<evidence type="ECO:0000256" key="1">
    <source>
        <dbReference type="SAM" id="MobiDB-lite"/>
    </source>
</evidence>
<feature type="compositionally biased region" description="Gly residues" evidence="1">
    <location>
        <begin position="216"/>
        <end position="242"/>
    </location>
</feature>
<dbReference type="AlphaFoldDB" id="A0A918EF87"/>
<reference evidence="2" key="1">
    <citation type="journal article" date="2014" name="Int. J. Syst. Evol. Microbiol.">
        <title>Complete genome sequence of Corynebacterium casei LMG S-19264T (=DSM 44701T), isolated from a smear-ripened cheese.</title>
        <authorList>
            <consortium name="US DOE Joint Genome Institute (JGI-PGF)"/>
            <person name="Walter F."/>
            <person name="Albersmeier A."/>
            <person name="Kalinowski J."/>
            <person name="Ruckert C."/>
        </authorList>
    </citation>
    <scope>NUCLEOTIDE SEQUENCE</scope>
    <source>
        <strain evidence="2">JCM 3313</strain>
    </source>
</reference>
<feature type="compositionally biased region" description="Low complexity" evidence="1">
    <location>
        <begin position="18"/>
        <end position="28"/>
    </location>
</feature>
<keyword evidence="3" id="KW-1185">Reference proteome</keyword>
<comment type="caution">
    <text evidence="2">The sequence shown here is derived from an EMBL/GenBank/DDBJ whole genome shotgun (WGS) entry which is preliminary data.</text>
</comment>
<reference evidence="2" key="2">
    <citation type="submission" date="2020-09" db="EMBL/GenBank/DDBJ databases">
        <authorList>
            <person name="Sun Q."/>
            <person name="Ohkuma M."/>
        </authorList>
    </citation>
    <scope>NUCLEOTIDE SEQUENCE</scope>
    <source>
        <strain evidence="2">JCM 3313</strain>
    </source>
</reference>
<gene>
    <name evidence="2" type="ORF">GCM10010185_50020</name>
</gene>
<protein>
    <recommendedName>
        <fullName evidence="4">DUF3618 domain-containing protein</fullName>
    </recommendedName>
</protein>
<dbReference type="RefSeq" id="WP_189225757.1">
    <property type="nucleotide sequence ID" value="NZ_BMRG01000012.1"/>
</dbReference>
<evidence type="ECO:0008006" key="4">
    <source>
        <dbReference type="Google" id="ProtNLM"/>
    </source>
</evidence>
<dbReference type="EMBL" id="BMRG01000012">
    <property type="protein sequence ID" value="GGP70998.1"/>
    <property type="molecule type" value="Genomic_DNA"/>
</dbReference>
<organism evidence="2 3">
    <name type="scientific">Saccharothrix coeruleofusca</name>
    <dbReference type="NCBI Taxonomy" id="33919"/>
    <lineage>
        <taxon>Bacteria</taxon>
        <taxon>Bacillati</taxon>
        <taxon>Actinomycetota</taxon>
        <taxon>Actinomycetes</taxon>
        <taxon>Pseudonocardiales</taxon>
        <taxon>Pseudonocardiaceae</taxon>
        <taxon>Saccharothrix</taxon>
    </lineage>
</organism>
<feature type="region of interest" description="Disordered" evidence="1">
    <location>
        <begin position="188"/>
        <end position="242"/>
    </location>
</feature>
<evidence type="ECO:0000313" key="3">
    <source>
        <dbReference type="Proteomes" id="UP000639606"/>
    </source>
</evidence>
<sequence length="242" mass="24857">MTENQMGAVRGAAKEEGAAVAQHARQAAGDVGSTAGEQVRQVAQEAGAQARHAVHDVRERVASEAEQQAQRVSQQLNRIADELTSMAEGSSQSMTSGAIRQVADTSRQAARFIDERGARGLLDSAQDFARRKPGAFLLGAAVAGFLVGRIAKGATGQGGQHEVQQVGRTPQPAGYSVPPVSAVETTTPMGTAPVGAPTPRTGEEPVPVPGAYPTGGYQGSGYQGSGYQGSAYQGGGVPHVQR</sequence>
<proteinExistence type="predicted"/>
<feature type="region of interest" description="Disordered" evidence="1">
    <location>
        <begin position="1"/>
        <end position="64"/>
    </location>
</feature>
<name>A0A918EF87_9PSEU</name>
<accession>A0A918EF87</accession>
<evidence type="ECO:0000313" key="2">
    <source>
        <dbReference type="EMBL" id="GGP70998.1"/>
    </source>
</evidence>
<dbReference type="Proteomes" id="UP000639606">
    <property type="component" value="Unassembled WGS sequence"/>
</dbReference>